<reference evidence="1 2" key="1">
    <citation type="submission" date="2021-06" db="EMBL/GenBank/DDBJ databases">
        <title>Falsochrobactrum tianjin sp.nov., a new petroleum-degrading bacteria isolated from oily soils.</title>
        <authorList>
            <person name="Chen G."/>
            <person name="Chen H."/>
            <person name="Tian J."/>
            <person name="Qing J."/>
            <person name="Zhong L."/>
            <person name="Ma W."/>
            <person name="Song Y."/>
            <person name="Cui X."/>
            <person name="Yan B."/>
        </authorList>
    </citation>
    <scope>NUCLEOTIDE SEQUENCE [LARGE SCALE GENOMIC DNA]</scope>
    <source>
        <strain evidence="1 2">TDYN1</strain>
    </source>
</reference>
<dbReference type="Proteomes" id="UP000752297">
    <property type="component" value="Unassembled WGS sequence"/>
</dbReference>
<evidence type="ECO:0000313" key="1">
    <source>
        <dbReference type="EMBL" id="MBV2144230.1"/>
    </source>
</evidence>
<gene>
    <name evidence="1" type="ORF">KUG47_12070</name>
</gene>
<sequence>MSLTPKQEAFALAFFETGNAAEAYRRSYDVSENAKDQWIYVEACQLLDNPKVAIRLQELRDHAERHSIYTRQQALDEYEKARDLAIRAGNPSAAVSAINGKVKLYGLEAPVKAKVDHTSSDGSMTPKPTTIRILAADDGSDDKAPA</sequence>
<organism evidence="1 2">
    <name type="scientific">Falsochrobactrum tianjinense</name>
    <dbReference type="NCBI Taxonomy" id="2706015"/>
    <lineage>
        <taxon>Bacteria</taxon>
        <taxon>Pseudomonadati</taxon>
        <taxon>Pseudomonadota</taxon>
        <taxon>Alphaproteobacteria</taxon>
        <taxon>Hyphomicrobiales</taxon>
        <taxon>Brucellaceae</taxon>
        <taxon>Falsochrobactrum</taxon>
    </lineage>
</organism>
<evidence type="ECO:0000313" key="2">
    <source>
        <dbReference type="Proteomes" id="UP000752297"/>
    </source>
</evidence>
<name>A0A949PST3_9HYPH</name>
<comment type="caution">
    <text evidence="1">The sequence shown here is derived from an EMBL/GenBank/DDBJ whole genome shotgun (WGS) entry which is preliminary data.</text>
</comment>
<keyword evidence="2" id="KW-1185">Reference proteome</keyword>
<dbReference type="RefSeq" id="WP_217678231.1">
    <property type="nucleotide sequence ID" value="NZ_JAHRVA010000005.1"/>
</dbReference>
<dbReference type="EMBL" id="JAHRVA010000005">
    <property type="protein sequence ID" value="MBV2144230.1"/>
    <property type="molecule type" value="Genomic_DNA"/>
</dbReference>
<protein>
    <submittedName>
        <fullName evidence="1">Terminase small subunit</fullName>
    </submittedName>
</protein>
<accession>A0A949PST3</accession>
<dbReference type="AlphaFoldDB" id="A0A949PST3"/>
<dbReference type="InterPro" id="IPR005335">
    <property type="entry name" value="Terminase_ssu"/>
</dbReference>
<dbReference type="Pfam" id="PF03592">
    <property type="entry name" value="Terminase_2"/>
    <property type="match status" value="1"/>
</dbReference>
<dbReference type="GO" id="GO:0051276">
    <property type="term" value="P:chromosome organization"/>
    <property type="evidence" value="ECO:0007669"/>
    <property type="project" value="InterPro"/>
</dbReference>
<proteinExistence type="predicted"/>